<sequence length="168" mass="19201">MNHEIRALMVKLLISRGLRAHRWARPRLDAAASPRRWSEARTTFTRSAGLCAVLLFGSVPVMPFADAAGSGQVAQDAGWLQLRHDQRVYRERVGPLSGYADQNLRRIEQRQQTDWRATEFDRGSVGRPISGLEETAGGLGRRQLEQRRIDQQRLGGRIERETLNHHRR</sequence>
<evidence type="ECO:0000256" key="1">
    <source>
        <dbReference type="SAM" id="MobiDB-lite"/>
    </source>
</evidence>
<feature type="region of interest" description="Disordered" evidence="1">
    <location>
        <begin position="126"/>
        <end position="168"/>
    </location>
</feature>
<evidence type="ECO:0000313" key="2">
    <source>
        <dbReference type="EMBL" id="MEY6433443.1"/>
    </source>
</evidence>
<protein>
    <submittedName>
        <fullName evidence="2">Uncharacterized protein</fullName>
    </submittedName>
</protein>
<feature type="compositionally biased region" description="Basic and acidic residues" evidence="1">
    <location>
        <begin position="142"/>
        <end position="168"/>
    </location>
</feature>
<reference evidence="2 3" key="1">
    <citation type="submission" date="2024-05" db="EMBL/GenBank/DDBJ databases">
        <title>Genome Sequence and Characterization of the New Strain Purple Sulfur Bacterium of Genus Thioalkalicoccus.</title>
        <authorList>
            <person name="Bryantseva I.A."/>
            <person name="Kyndt J.A."/>
            <person name="Imhoff J.F."/>
        </authorList>
    </citation>
    <scope>NUCLEOTIDE SEQUENCE [LARGE SCALE GENOMIC DNA]</scope>
    <source>
        <strain evidence="2 3">Um2</strain>
    </source>
</reference>
<organism evidence="2 3">
    <name type="scientific">Thioalkalicoccus limnaeus</name>
    <dbReference type="NCBI Taxonomy" id="120681"/>
    <lineage>
        <taxon>Bacteria</taxon>
        <taxon>Pseudomonadati</taxon>
        <taxon>Pseudomonadota</taxon>
        <taxon>Gammaproteobacteria</taxon>
        <taxon>Chromatiales</taxon>
        <taxon>Chromatiaceae</taxon>
        <taxon>Thioalkalicoccus</taxon>
    </lineage>
</organism>
<dbReference type="RefSeq" id="WP_369667824.1">
    <property type="nucleotide sequence ID" value="NZ_JBDKXB010000021.1"/>
</dbReference>
<evidence type="ECO:0000313" key="3">
    <source>
        <dbReference type="Proteomes" id="UP001564408"/>
    </source>
</evidence>
<proteinExistence type="predicted"/>
<dbReference type="EMBL" id="JBDKXB010000021">
    <property type="protein sequence ID" value="MEY6433443.1"/>
    <property type="molecule type" value="Genomic_DNA"/>
</dbReference>
<gene>
    <name evidence="2" type="ORF">ABC977_13625</name>
</gene>
<name>A0ABV4BFY0_9GAMM</name>
<dbReference type="Proteomes" id="UP001564408">
    <property type="component" value="Unassembled WGS sequence"/>
</dbReference>
<keyword evidence="3" id="KW-1185">Reference proteome</keyword>
<comment type="caution">
    <text evidence="2">The sequence shown here is derived from an EMBL/GenBank/DDBJ whole genome shotgun (WGS) entry which is preliminary data.</text>
</comment>
<accession>A0ABV4BFY0</accession>